<dbReference type="AlphaFoldDB" id="A0A917KRC9"/>
<dbReference type="GO" id="GO:0016887">
    <property type="term" value="F:ATP hydrolysis activity"/>
    <property type="evidence" value="ECO:0007669"/>
    <property type="project" value="InterPro"/>
</dbReference>
<evidence type="ECO:0000256" key="2">
    <source>
        <dbReference type="SAM" id="MobiDB-lite"/>
    </source>
</evidence>
<evidence type="ECO:0000259" key="3">
    <source>
        <dbReference type="Pfam" id="PF00437"/>
    </source>
</evidence>
<feature type="domain" description="Bacterial type II secretion system protein E" evidence="3">
    <location>
        <begin position="112"/>
        <end position="389"/>
    </location>
</feature>
<dbReference type="CDD" id="cd01130">
    <property type="entry name" value="VirB11-like_ATPase"/>
    <property type="match status" value="1"/>
</dbReference>
<sequence length="466" mass="51012">MVPLDLPAPAFGRLVRDDASHDAPAPSPPVAELPPAPAEPSAPATPQQRQKAELRTLCLARIDPASVAALPQEALFAEVERMIAELADQQRISLSAREQREVAADLVDDMLGLGPLAPLLEDETVTDIMVNGPFRVFIEQKGKLTLSGIRFRDAAHLAGIAQRIAAQIGRRIDESSPMVDARLPDGSRVNIIFPPLSLLGPCLSIRKFAKRKIDFQQMVRNGSLNGQMARVLEVAARARLNIIVSGGTGSGKTTMLNALSRLIDPTERIVTCEDAAELQLQQPHVIPLETRPPNLEGRGEVTQRDLVKNALRMRPDRIILGECRGAEAFDMLQAMNTGHDGSMSTIHANTTRDAVTRIENMVLMGQTALPARAIRQQIVSAVDIILQIERMRDGARRCTQITEVCGLEGEVVVLNDIFQWEYEGEDPGGKLRGSYRVSRACPAFAPRLAYFGLDRAWFNALEESEP</sequence>
<protein>
    <submittedName>
        <fullName evidence="4">Pilus assembly protein CpaF</fullName>
    </submittedName>
</protein>
<dbReference type="PANTHER" id="PTHR30486:SF15">
    <property type="entry name" value="TYPE II_IV SECRETION SYSTEM ATPASE"/>
    <property type="match status" value="1"/>
</dbReference>
<gene>
    <name evidence="4" type="ORF">GCM10011320_34630</name>
</gene>
<dbReference type="Pfam" id="PF00437">
    <property type="entry name" value="T2SSE"/>
    <property type="match status" value="1"/>
</dbReference>
<comment type="caution">
    <text evidence="4">The sequence shown here is derived from an EMBL/GenBank/DDBJ whole genome shotgun (WGS) entry which is preliminary data.</text>
</comment>
<reference evidence="4" key="2">
    <citation type="submission" date="2020-09" db="EMBL/GenBank/DDBJ databases">
        <authorList>
            <person name="Sun Q."/>
            <person name="Zhou Y."/>
        </authorList>
    </citation>
    <scope>NUCLEOTIDE SEQUENCE</scope>
    <source>
        <strain evidence="4">CGMCC 1.3617</strain>
    </source>
</reference>
<keyword evidence="5" id="KW-1185">Reference proteome</keyword>
<evidence type="ECO:0000313" key="5">
    <source>
        <dbReference type="Proteomes" id="UP000661507"/>
    </source>
</evidence>
<dbReference type="Proteomes" id="UP000661507">
    <property type="component" value="Unassembled WGS sequence"/>
</dbReference>
<evidence type="ECO:0000256" key="1">
    <source>
        <dbReference type="ARBA" id="ARBA00006611"/>
    </source>
</evidence>
<feature type="compositionally biased region" description="Pro residues" evidence="2">
    <location>
        <begin position="25"/>
        <end position="40"/>
    </location>
</feature>
<dbReference type="InterPro" id="IPR027417">
    <property type="entry name" value="P-loop_NTPase"/>
</dbReference>
<comment type="similarity">
    <text evidence="1">Belongs to the GSP E family.</text>
</comment>
<dbReference type="InterPro" id="IPR050921">
    <property type="entry name" value="T4SS_GSP_E_ATPase"/>
</dbReference>
<reference evidence="4" key="1">
    <citation type="journal article" date="2014" name="Int. J. Syst. Evol. Microbiol.">
        <title>Complete genome sequence of Corynebacterium casei LMG S-19264T (=DSM 44701T), isolated from a smear-ripened cheese.</title>
        <authorList>
            <consortium name="US DOE Joint Genome Institute (JGI-PGF)"/>
            <person name="Walter F."/>
            <person name="Albersmeier A."/>
            <person name="Kalinowski J."/>
            <person name="Ruckert C."/>
        </authorList>
    </citation>
    <scope>NUCLEOTIDE SEQUENCE</scope>
    <source>
        <strain evidence="4">CGMCC 1.3617</strain>
    </source>
</reference>
<organism evidence="4 5">
    <name type="scientific">Neoroseomonas lacus</name>
    <dbReference type="NCBI Taxonomy" id="287609"/>
    <lineage>
        <taxon>Bacteria</taxon>
        <taxon>Pseudomonadati</taxon>
        <taxon>Pseudomonadota</taxon>
        <taxon>Alphaproteobacteria</taxon>
        <taxon>Acetobacterales</taxon>
        <taxon>Acetobacteraceae</taxon>
        <taxon>Neoroseomonas</taxon>
    </lineage>
</organism>
<dbReference type="Gene3D" id="3.30.450.380">
    <property type="match status" value="1"/>
</dbReference>
<dbReference type="EMBL" id="BMKW01000008">
    <property type="protein sequence ID" value="GGJ24398.1"/>
    <property type="molecule type" value="Genomic_DNA"/>
</dbReference>
<dbReference type="RefSeq" id="WP_188968810.1">
    <property type="nucleotide sequence ID" value="NZ_BMKW01000008.1"/>
</dbReference>
<name>A0A917KRC9_9PROT</name>
<dbReference type="SUPFAM" id="SSF52540">
    <property type="entry name" value="P-loop containing nucleoside triphosphate hydrolases"/>
    <property type="match status" value="1"/>
</dbReference>
<dbReference type="InterPro" id="IPR001482">
    <property type="entry name" value="T2SS/T4SS_dom"/>
</dbReference>
<feature type="region of interest" description="Disordered" evidence="2">
    <location>
        <begin position="1"/>
        <end position="50"/>
    </location>
</feature>
<accession>A0A917KRC9</accession>
<proteinExistence type="inferred from homology"/>
<dbReference type="Gene3D" id="3.40.50.300">
    <property type="entry name" value="P-loop containing nucleotide triphosphate hydrolases"/>
    <property type="match status" value="1"/>
</dbReference>
<dbReference type="PANTHER" id="PTHR30486">
    <property type="entry name" value="TWITCHING MOTILITY PROTEIN PILT"/>
    <property type="match status" value="1"/>
</dbReference>
<evidence type="ECO:0000313" key="4">
    <source>
        <dbReference type="EMBL" id="GGJ24398.1"/>
    </source>
</evidence>